<dbReference type="Proteomes" id="UP000470771">
    <property type="component" value="Unassembled WGS sequence"/>
</dbReference>
<keyword evidence="1" id="KW-0175">Coiled coil</keyword>
<gene>
    <name evidence="2" type="ORF">GQN54_11230</name>
</gene>
<feature type="coiled-coil region" evidence="1">
    <location>
        <begin position="26"/>
        <end position="53"/>
    </location>
</feature>
<proteinExistence type="predicted"/>
<protein>
    <submittedName>
        <fullName evidence="2">Uncharacterized protein</fullName>
    </submittedName>
</protein>
<comment type="caution">
    <text evidence="2">The sequence shown here is derived from an EMBL/GenBank/DDBJ whole genome shotgun (WGS) entry which is preliminary data.</text>
</comment>
<dbReference type="RefSeq" id="WP_160633637.1">
    <property type="nucleotide sequence ID" value="NZ_WWNE01000008.1"/>
</dbReference>
<evidence type="ECO:0000256" key="1">
    <source>
        <dbReference type="SAM" id="Coils"/>
    </source>
</evidence>
<name>A0A6N9NJ30_9FLAO</name>
<dbReference type="AlphaFoldDB" id="A0A6N9NJ30"/>
<dbReference type="EMBL" id="WWNE01000008">
    <property type="protein sequence ID" value="NBG66688.1"/>
    <property type="molecule type" value="Genomic_DNA"/>
</dbReference>
<organism evidence="2 3">
    <name type="scientific">Acidiluteibacter ferrifornacis</name>
    <dbReference type="NCBI Taxonomy" id="2692424"/>
    <lineage>
        <taxon>Bacteria</taxon>
        <taxon>Pseudomonadati</taxon>
        <taxon>Bacteroidota</taxon>
        <taxon>Flavobacteriia</taxon>
        <taxon>Flavobacteriales</taxon>
        <taxon>Cryomorphaceae</taxon>
        <taxon>Acidiluteibacter</taxon>
    </lineage>
</organism>
<accession>A0A6N9NJ30</accession>
<evidence type="ECO:0000313" key="3">
    <source>
        <dbReference type="Proteomes" id="UP000470771"/>
    </source>
</evidence>
<sequence>MEALDSKVGLIAKELENKGNLKQAVYRNTKEQFKQLKKVAKKIVEELNDLTEDRLDSNIEILFIDKGDYEARIKFAGDVLVIYMHTNVFEFERSHSMYSTSYIKEDEQRSFCGMINFYNFLADSFKYDRFNDSGYLIARIFVNKDNHFFVEGKRQLGFLFNDFSNSKISATSLRSIIETAILYAMEFDLYTPPYNEVKEISIGSMIHESSILKVKTSKRMGYKFSQEEDE</sequence>
<reference evidence="2 3" key="1">
    <citation type="submission" date="2019-12" db="EMBL/GenBank/DDBJ databases">
        <authorList>
            <person name="Zhao J."/>
        </authorList>
    </citation>
    <scope>NUCLEOTIDE SEQUENCE [LARGE SCALE GENOMIC DNA]</scope>
    <source>
        <strain evidence="2 3">S-15</strain>
    </source>
</reference>
<keyword evidence="3" id="KW-1185">Reference proteome</keyword>
<evidence type="ECO:0000313" key="2">
    <source>
        <dbReference type="EMBL" id="NBG66688.1"/>
    </source>
</evidence>